<evidence type="ECO:0000313" key="2">
    <source>
        <dbReference type="EMBL" id="ABV18364.1"/>
    </source>
</evidence>
<protein>
    <submittedName>
        <fullName evidence="2">Uncharacterized protein</fullName>
    </submittedName>
</protein>
<keyword evidence="3" id="KW-1185">Reference proteome</keyword>
<feature type="compositionally biased region" description="Basic and acidic residues" evidence="1">
    <location>
        <begin position="28"/>
        <end position="51"/>
    </location>
</feature>
<dbReference type="KEGG" id="ecw:EcE24377A_1702"/>
<dbReference type="HOGENOM" id="CLU_2408769_0_0_6"/>
<sequence>MREYRRGQHQGRKLFIHEGNKNAVKPIPDPDRGQCNHGLEEKKTQEAPENKRHQKYHHILKKDGQSHKNSWHIYLPDNDLSTRMTNDTAVMT</sequence>
<dbReference type="EMBL" id="CP000800">
    <property type="protein sequence ID" value="ABV18364.1"/>
    <property type="molecule type" value="Genomic_DNA"/>
</dbReference>
<proteinExistence type="predicted"/>
<evidence type="ECO:0000313" key="3">
    <source>
        <dbReference type="Proteomes" id="UP000001122"/>
    </source>
</evidence>
<organism evidence="2 3">
    <name type="scientific">Escherichia coli O139:H28 (strain E24377A / ETEC)</name>
    <dbReference type="NCBI Taxonomy" id="331111"/>
    <lineage>
        <taxon>Bacteria</taxon>
        <taxon>Pseudomonadati</taxon>
        <taxon>Pseudomonadota</taxon>
        <taxon>Gammaproteobacteria</taxon>
        <taxon>Enterobacterales</taxon>
        <taxon>Enterobacteriaceae</taxon>
        <taxon>Escherichia</taxon>
    </lineage>
</organism>
<feature type="region of interest" description="Disordered" evidence="1">
    <location>
        <begin position="18"/>
        <end position="53"/>
    </location>
</feature>
<name>A7ZLV8_ECO24</name>
<evidence type="ECO:0000256" key="1">
    <source>
        <dbReference type="SAM" id="MobiDB-lite"/>
    </source>
</evidence>
<reference evidence="3" key="1">
    <citation type="journal article" date="2008" name="J. Bacteriol.">
        <title>The pangenome structure of Escherichia coli: comparative genomic analysis of E. coli commensal and pathogenic isolates.</title>
        <authorList>
            <person name="Rasko D.A."/>
            <person name="Rosovitz M.J."/>
            <person name="Myers G.S."/>
            <person name="Mongodin E.F."/>
            <person name="Fricke W.F."/>
            <person name="Gajer P."/>
            <person name="Crabtree J."/>
            <person name="Sebaihia M."/>
            <person name="Thomson N.R."/>
            <person name="Chaudhuri R."/>
            <person name="Henderson I.R."/>
            <person name="Sperandio V."/>
            <person name="Ravel J."/>
        </authorList>
    </citation>
    <scope>NUCLEOTIDE SEQUENCE [LARGE SCALE GENOMIC DNA]</scope>
    <source>
        <strain evidence="3">E24377A / ETEC</strain>
    </source>
</reference>
<gene>
    <name evidence="2" type="ordered locus">EcE24377A_1702</name>
</gene>
<dbReference type="Proteomes" id="UP000001122">
    <property type="component" value="Chromosome"/>
</dbReference>
<dbReference type="AlphaFoldDB" id="A7ZLV8"/>
<accession>A7ZLV8</accession>